<evidence type="ECO:0000313" key="1">
    <source>
        <dbReference type="EMBL" id="KAI9450916.1"/>
    </source>
</evidence>
<gene>
    <name evidence="1" type="ORF">F5148DRAFT_1152625</name>
</gene>
<evidence type="ECO:0000313" key="2">
    <source>
        <dbReference type="Proteomes" id="UP001207468"/>
    </source>
</evidence>
<proteinExistence type="predicted"/>
<protein>
    <submittedName>
        <fullName evidence="1">Uncharacterized protein</fullName>
    </submittedName>
</protein>
<organism evidence="1 2">
    <name type="scientific">Russula earlei</name>
    <dbReference type="NCBI Taxonomy" id="71964"/>
    <lineage>
        <taxon>Eukaryota</taxon>
        <taxon>Fungi</taxon>
        <taxon>Dikarya</taxon>
        <taxon>Basidiomycota</taxon>
        <taxon>Agaricomycotina</taxon>
        <taxon>Agaricomycetes</taxon>
        <taxon>Russulales</taxon>
        <taxon>Russulaceae</taxon>
        <taxon>Russula</taxon>
    </lineage>
</organism>
<accession>A0ACC0TXH2</accession>
<comment type="caution">
    <text evidence="1">The sequence shown here is derived from an EMBL/GenBank/DDBJ whole genome shotgun (WGS) entry which is preliminary data.</text>
</comment>
<dbReference type="Proteomes" id="UP001207468">
    <property type="component" value="Unassembled WGS sequence"/>
</dbReference>
<sequence>MQKFLVIQTAFIGDAVLATALPEKLHQYYPGAQIDYLVRKGNEALFTAHPYLHEVLIWDKMQSKYDAVINVQRYAATGFLTAFSGATQRIGFDKNPFSYLFTQKIKHVPTAVHETEHAVAAMPRLYPSQKDEEAVKAWKQYPYICIAPTSVWFTKQFPKEKWISFINQLPSAYHICLLGAPADAALCNEIATSVVHPHVTSLAGKLSFLQSAALQQEAVMNYVNDSAPMHFASSVNAPVTAVGTGTIALSPLWYTWLQSLPANTFQGLGATFATMQIPCTDKELFIFKKIAAAAEELQTPSFLIGGFVRDKIIGRATKDADIVCLGDGIALANTVAERFRPKPPVAFFKTFGTAQVKVNDFEIEFVGARKESYNFDSRKPDVAPGSLEDDQNRRDFTINALAISLNKDDYGTLIDPFNGLHDIEHKIIQTPLDPLQTFSDDPLRMMRAIRFASQLHFTIAPVTFQAIIDNAHRIKIVSQERITDELNKIMLSTRPGIGLDLLSKSGLLQIIFPQMMALHGAEYVDGKGHKDNFYHTLQVIDNIAVHTKDLWLRWAALLHDIAKPATKRFEEGHGFTFHGHEVVGARMVPKIFVQLKLPQNEKMRMVQKLVLLHLRPISLTKENITDSAIRRLLFEAGEDIEALMMLCNADITSKNPVKVKRYMKNFRLVEERMKVVEESDHVRNWQPPISGELIMQLFGLTPSRPVGIIKDAIRNAILDGIIPGTYEAAYAFMLQKAEELNLKPVAPTLNGTTKNSFRIYLEEDDAIYRDIIIKHKQTFADLHAAILKAYEFDSKHQATFYRSNDNWERGREISLAQYDKVYVAPPLIMADTVIATEIMDTNQKFIYVYDFVKNWQYGTKSLLGDKFADIEENTMLPKPPKGLVQRAKVKMQKQKQGRKKATRKNPAKSFSTLCNTSIHIPLLSSVVLPLPEEVNAGTYGQYALETVATIFQHQPIAIMVGGTGLYIKAFTEGMDAMPPIPAAIRQQITQQYHQHGLNWLQQQVQQKDPAFWQVAEQQNPQRLLRALEMIEATGTSITTYRTQQKTTRPFRTIKIALELPREQLYHNINTRVDEMMKGRPGRRSTGALALATPQRIANSRL</sequence>
<keyword evidence="2" id="KW-1185">Reference proteome</keyword>
<reference evidence="1" key="1">
    <citation type="submission" date="2021-03" db="EMBL/GenBank/DDBJ databases">
        <title>Evolutionary priming and transition to the ectomycorrhizal habit in an iconic lineage of mushroom-forming fungi: is preadaptation a requirement?</title>
        <authorList>
            <consortium name="DOE Joint Genome Institute"/>
            <person name="Looney B.P."/>
            <person name="Miyauchi S."/>
            <person name="Morin E."/>
            <person name="Drula E."/>
            <person name="Courty P.E."/>
            <person name="Chicoki N."/>
            <person name="Fauchery L."/>
            <person name="Kohler A."/>
            <person name="Kuo A."/>
            <person name="LaButti K."/>
            <person name="Pangilinan J."/>
            <person name="Lipzen A."/>
            <person name="Riley R."/>
            <person name="Andreopoulos W."/>
            <person name="He G."/>
            <person name="Johnson J."/>
            <person name="Barry K.W."/>
            <person name="Grigoriev I.V."/>
            <person name="Nagy L."/>
            <person name="Hibbett D."/>
            <person name="Henrissat B."/>
            <person name="Matheny P.B."/>
            <person name="Labbe J."/>
            <person name="Martin A.F."/>
        </authorList>
    </citation>
    <scope>NUCLEOTIDE SEQUENCE</scope>
    <source>
        <strain evidence="1">BPL698</strain>
    </source>
</reference>
<dbReference type="EMBL" id="JAGFNK010000402">
    <property type="protein sequence ID" value="KAI9450916.1"/>
    <property type="molecule type" value="Genomic_DNA"/>
</dbReference>
<name>A0ACC0TXH2_9AGAM</name>